<evidence type="ECO:0000256" key="5">
    <source>
        <dbReference type="ARBA" id="ARBA00023163"/>
    </source>
</evidence>
<keyword evidence="11" id="KW-1185">Reference proteome</keyword>
<dbReference type="SMART" id="SM01389">
    <property type="entry name" value="Spt4"/>
    <property type="match status" value="1"/>
</dbReference>
<keyword evidence="6 8" id="KW-0539">Nucleus</keyword>
<evidence type="ECO:0000259" key="9">
    <source>
        <dbReference type="SMART" id="SM01389"/>
    </source>
</evidence>
<organism evidence="10 11">
    <name type="scientific">Peltaster fructicola</name>
    <dbReference type="NCBI Taxonomy" id="286661"/>
    <lineage>
        <taxon>Eukaryota</taxon>
        <taxon>Fungi</taxon>
        <taxon>Dikarya</taxon>
        <taxon>Ascomycota</taxon>
        <taxon>Pezizomycotina</taxon>
        <taxon>Dothideomycetes</taxon>
        <taxon>Dothideomycetes incertae sedis</taxon>
        <taxon>Peltaster</taxon>
    </lineage>
</organism>
<evidence type="ECO:0000256" key="2">
    <source>
        <dbReference type="ARBA" id="ARBA00004584"/>
    </source>
</evidence>
<evidence type="ECO:0000256" key="7">
    <source>
        <dbReference type="ARBA" id="ARBA00023328"/>
    </source>
</evidence>
<evidence type="ECO:0000313" key="10">
    <source>
        <dbReference type="EMBL" id="QIX02043.1"/>
    </source>
</evidence>
<dbReference type="SUPFAM" id="SSF63393">
    <property type="entry name" value="RNA polymerase subunits"/>
    <property type="match status" value="1"/>
</dbReference>
<dbReference type="InterPro" id="IPR022800">
    <property type="entry name" value="Spt4/RpoE2_Znf"/>
</dbReference>
<dbReference type="InterPro" id="IPR029040">
    <property type="entry name" value="RPABC4/Spt4"/>
</dbReference>
<dbReference type="InterPro" id="IPR038510">
    <property type="entry name" value="Spt4_sf"/>
</dbReference>
<dbReference type="InterPro" id="IPR009287">
    <property type="entry name" value="Spt4"/>
</dbReference>
<evidence type="ECO:0000313" key="11">
    <source>
        <dbReference type="Proteomes" id="UP000503462"/>
    </source>
</evidence>
<keyword evidence="5 8" id="KW-0804">Transcription</keyword>
<name>A0A6H0Y4W4_9PEZI</name>
<keyword evidence="7" id="KW-0137">Centromere</keyword>
<evidence type="ECO:0000256" key="4">
    <source>
        <dbReference type="ARBA" id="ARBA00020182"/>
    </source>
</evidence>
<dbReference type="Gene3D" id="3.30.40.210">
    <property type="match status" value="1"/>
</dbReference>
<dbReference type="AlphaFoldDB" id="A0A6H0Y4W4"/>
<comment type="subcellular location">
    <subcellularLocation>
        <location evidence="2">Chromosome</location>
        <location evidence="2">Centromere</location>
    </subcellularLocation>
    <subcellularLocation>
        <location evidence="1 8">Nucleus</location>
    </subcellularLocation>
</comment>
<dbReference type="GO" id="GO:0006355">
    <property type="term" value="P:regulation of DNA-templated transcription"/>
    <property type="evidence" value="ECO:0007669"/>
    <property type="project" value="InterPro"/>
</dbReference>
<dbReference type="OrthoDB" id="248751at2759"/>
<dbReference type="GO" id="GO:0032044">
    <property type="term" value="C:DSIF complex"/>
    <property type="evidence" value="ECO:0007669"/>
    <property type="project" value="TreeGrafter"/>
</dbReference>
<evidence type="ECO:0000256" key="6">
    <source>
        <dbReference type="ARBA" id="ARBA00023242"/>
    </source>
</evidence>
<accession>A0A6H0Y4W4</accession>
<dbReference type="PANTHER" id="PTHR12882">
    <property type="entry name" value="SUPPRESSOR OF TY 4"/>
    <property type="match status" value="1"/>
</dbReference>
<proteinExistence type="inferred from homology"/>
<dbReference type="Pfam" id="PF06093">
    <property type="entry name" value="Spt4"/>
    <property type="match status" value="1"/>
</dbReference>
<dbReference type="PIRSF" id="PIRSF025023">
    <property type="entry name" value="Spt4"/>
    <property type="match status" value="1"/>
</dbReference>
<dbReference type="Proteomes" id="UP000503462">
    <property type="component" value="Chromosome 5"/>
</dbReference>
<reference evidence="10 11" key="1">
    <citation type="journal article" date="2016" name="Sci. Rep.">
        <title>Peltaster fructicola genome reveals evolution from an invasive phytopathogen to an ectophytic parasite.</title>
        <authorList>
            <person name="Xu C."/>
            <person name="Chen H."/>
            <person name="Gleason M.L."/>
            <person name="Xu J.R."/>
            <person name="Liu H."/>
            <person name="Zhang R."/>
            <person name="Sun G."/>
        </authorList>
    </citation>
    <scope>NUCLEOTIDE SEQUENCE [LARGE SCALE GENOMIC DNA]</scope>
    <source>
        <strain evidence="10 11">LNHT1506</strain>
    </source>
</reference>
<dbReference type="CDD" id="cd07973">
    <property type="entry name" value="Spt4"/>
    <property type="match status" value="1"/>
</dbReference>
<evidence type="ECO:0000256" key="3">
    <source>
        <dbReference type="ARBA" id="ARBA00010464"/>
    </source>
</evidence>
<dbReference type="GO" id="GO:0000993">
    <property type="term" value="F:RNA polymerase II complex binding"/>
    <property type="evidence" value="ECO:0007669"/>
    <property type="project" value="TreeGrafter"/>
</dbReference>
<evidence type="ECO:0000256" key="8">
    <source>
        <dbReference type="PIRNR" id="PIRNR025023"/>
    </source>
</evidence>
<gene>
    <name evidence="10" type="ORF">AMS68_007560</name>
</gene>
<feature type="domain" description="Spt4/RpoE2 zinc finger" evidence="9">
    <location>
        <begin position="1"/>
        <end position="74"/>
    </location>
</feature>
<protein>
    <recommendedName>
        <fullName evidence="4 8">Transcription elongation factor SPT4</fullName>
    </recommendedName>
</protein>
<dbReference type="GO" id="GO:0008270">
    <property type="term" value="F:zinc ion binding"/>
    <property type="evidence" value="ECO:0007669"/>
    <property type="project" value="InterPro"/>
</dbReference>
<dbReference type="GO" id="GO:0140673">
    <property type="term" value="P:transcription elongation-coupled chromatin remodeling"/>
    <property type="evidence" value="ECO:0007669"/>
    <property type="project" value="InterPro"/>
</dbReference>
<comment type="function">
    <text evidence="8">The SPT4-SPT5 complex mediates both activation and inhibition of transcription elongation, and plays a role in pre-mRNA processing. This complex seems to be important for the stability of the RNA polymerase II elongation machinery on the chromatin template but not for the inherent ability of this machinery to translocate down the gene.</text>
</comment>
<dbReference type="PANTHER" id="PTHR12882:SF1">
    <property type="entry name" value="TRANSCRIPTION ELONGATION FACTOR SPT4"/>
    <property type="match status" value="1"/>
</dbReference>
<dbReference type="EMBL" id="CP051143">
    <property type="protein sequence ID" value="QIX02043.1"/>
    <property type="molecule type" value="Genomic_DNA"/>
</dbReference>
<dbReference type="GO" id="GO:0000775">
    <property type="term" value="C:chromosome, centromeric region"/>
    <property type="evidence" value="ECO:0007669"/>
    <property type="project" value="UniProtKB-SubCell"/>
</dbReference>
<comment type="similarity">
    <text evidence="3 8">Belongs to the SPT4 family.</text>
</comment>
<sequence>MVCAIVQPTSQFTKNGCPNCEPFLEMRGNPDTVQETTSQVFEGLISMAEPGASWVAKWQRIQGYVPGLYAVKVVGQLPEDYAAAAANAGVQYVPRDGTSQDEL</sequence>
<evidence type="ECO:0000256" key="1">
    <source>
        <dbReference type="ARBA" id="ARBA00004123"/>
    </source>
</evidence>